<reference evidence="1 2" key="1">
    <citation type="submission" date="2020-08" db="EMBL/GenBank/DDBJ databases">
        <title>Genome of Dechlorinating Sulfurospirillum strain ACSDCE.</title>
        <authorList>
            <person name="Yang Y."/>
            <person name="Huo L."/>
            <person name="Yan J."/>
        </authorList>
    </citation>
    <scope>NUCLEOTIDE SEQUENCE [LARGE SCALE GENOMIC DNA]</scope>
    <source>
        <strain evidence="1 2">ACSDCE</strain>
        <plasmid evidence="1 2">pSDCE1</plasmid>
    </source>
</reference>
<evidence type="ECO:0000313" key="1">
    <source>
        <dbReference type="EMBL" id="QNA70468.1"/>
    </source>
</evidence>
<dbReference type="Gene3D" id="3.40.220.10">
    <property type="entry name" value="Leucine Aminopeptidase, subunit E, domain 1"/>
    <property type="match status" value="1"/>
</dbReference>
<protein>
    <submittedName>
        <fullName evidence="1">Macro domain-containing protein</fullName>
    </submittedName>
</protein>
<dbReference type="EMBL" id="CP059996">
    <property type="protein sequence ID" value="QNA70468.1"/>
    <property type="molecule type" value="Genomic_DNA"/>
</dbReference>
<keyword evidence="1" id="KW-0614">Plasmid</keyword>
<gene>
    <name evidence="1" type="ORF">FA584_14280</name>
</gene>
<accession>A0A6G9VW35</accession>
<dbReference type="InterPro" id="IPR002589">
    <property type="entry name" value="Macro_dom"/>
</dbReference>
<evidence type="ECO:0000313" key="2">
    <source>
        <dbReference type="Proteomes" id="UP000502831"/>
    </source>
</evidence>
<dbReference type="SUPFAM" id="SSF52949">
    <property type="entry name" value="Macro domain-like"/>
    <property type="match status" value="1"/>
</dbReference>
<dbReference type="InterPro" id="IPR043472">
    <property type="entry name" value="Macro_dom-like"/>
</dbReference>
<geneLocation type="plasmid" evidence="1 2">
    <name>pSDCE1</name>
</geneLocation>
<organism evidence="1 2">
    <name type="scientific">Sulfurospirillum diekertiae</name>
    <dbReference type="NCBI Taxonomy" id="1854492"/>
    <lineage>
        <taxon>Bacteria</taxon>
        <taxon>Pseudomonadati</taxon>
        <taxon>Campylobacterota</taxon>
        <taxon>Epsilonproteobacteria</taxon>
        <taxon>Campylobacterales</taxon>
        <taxon>Sulfurospirillaceae</taxon>
        <taxon>Sulfurospirillum</taxon>
    </lineage>
</organism>
<sequence>MTLKIMLGDIIKADATFIVNASNTELTLGSGVSMAFRKECGGMNFQRKLTEIKEAHIIKHGTIQQGDVIISDSGDANNFTYALHVAVMN</sequence>
<dbReference type="Proteomes" id="UP000502831">
    <property type="component" value="Plasmid pSDCE1"/>
</dbReference>
<dbReference type="AlphaFoldDB" id="A0A6G9VW35"/>
<proteinExistence type="predicted"/>
<dbReference type="RefSeq" id="WP_167751069.1">
    <property type="nucleotide sequence ID" value="NZ_CP045454.1"/>
</dbReference>
<dbReference type="PROSITE" id="PS51154">
    <property type="entry name" value="MACRO"/>
    <property type="match status" value="1"/>
</dbReference>
<dbReference type="Pfam" id="PF01661">
    <property type="entry name" value="Macro"/>
    <property type="match status" value="1"/>
</dbReference>
<name>A0A6G9VW35_9BACT</name>